<feature type="binding site" evidence="12">
    <location>
        <position position="115"/>
    </location>
    <ligand>
        <name>Mg(2+)</name>
        <dbReference type="ChEBI" id="CHEBI:18420"/>
        <label>2</label>
    </ligand>
</feature>
<dbReference type="Gene3D" id="3.30.540.10">
    <property type="entry name" value="Fructose-1,6-Bisphosphatase, subunit A, domain 1"/>
    <property type="match status" value="1"/>
</dbReference>
<dbReference type="GO" id="GO:0030388">
    <property type="term" value="P:fructose 1,6-bisphosphate metabolic process"/>
    <property type="evidence" value="ECO:0007669"/>
    <property type="project" value="TreeGrafter"/>
</dbReference>
<dbReference type="Pfam" id="PF18913">
    <property type="entry name" value="FBPase_C"/>
    <property type="match status" value="1"/>
</dbReference>
<keyword evidence="4 12" id="KW-0963">Cytoplasm</keyword>
<feature type="binding site" evidence="12">
    <location>
        <position position="112"/>
    </location>
    <ligand>
        <name>Mg(2+)</name>
        <dbReference type="ChEBI" id="CHEBI:18420"/>
        <label>2</label>
    </ligand>
</feature>
<dbReference type="FunFam" id="3.30.540.10:FF:000002">
    <property type="entry name" value="Fructose-1,6-bisphosphatase class 1"/>
    <property type="match status" value="1"/>
</dbReference>
<protein>
    <recommendedName>
        <fullName evidence="10 12">Fructose-1,6-bisphosphatase class 1</fullName>
        <shortName evidence="12">FBPase class 1</shortName>
        <ecNumber evidence="3 12">3.1.3.11</ecNumber>
    </recommendedName>
    <alternativeName>
        <fullName evidence="11 12">D-fructose-1,6-bisphosphate 1-phosphohydrolase class 1</fullName>
    </alternativeName>
</protein>
<dbReference type="NCBIfam" id="NF006779">
    <property type="entry name" value="PRK09293.1-3"/>
    <property type="match status" value="1"/>
</dbReference>
<evidence type="ECO:0000256" key="2">
    <source>
        <dbReference type="ARBA" id="ARBA00010941"/>
    </source>
</evidence>
<feature type="binding site" evidence="12">
    <location>
        <position position="114"/>
    </location>
    <ligand>
        <name>Mg(2+)</name>
        <dbReference type="ChEBI" id="CHEBI:18420"/>
        <label>1</label>
    </ligand>
</feature>
<comment type="cofactor">
    <cofactor evidence="12">
        <name>Mg(2+)</name>
        <dbReference type="ChEBI" id="CHEBI:18420"/>
    </cofactor>
    <text evidence="12">Binds 2 magnesium ions per subunit.</text>
</comment>
<dbReference type="CDD" id="cd00354">
    <property type="entry name" value="FBPase"/>
    <property type="match status" value="1"/>
</dbReference>
<evidence type="ECO:0000256" key="7">
    <source>
        <dbReference type="ARBA" id="ARBA00022842"/>
    </source>
</evidence>
<comment type="pathway">
    <text evidence="9">Carbohydrate biosynthesis.</text>
</comment>
<comment type="catalytic activity">
    <reaction evidence="1 12">
        <text>beta-D-fructose 1,6-bisphosphate + H2O = beta-D-fructose 6-phosphate + phosphate</text>
        <dbReference type="Rhea" id="RHEA:11064"/>
        <dbReference type="ChEBI" id="CHEBI:15377"/>
        <dbReference type="ChEBI" id="CHEBI:32966"/>
        <dbReference type="ChEBI" id="CHEBI:43474"/>
        <dbReference type="ChEBI" id="CHEBI:57634"/>
        <dbReference type="EC" id="3.1.3.11"/>
    </reaction>
</comment>
<dbReference type="RefSeq" id="WP_101289100.1">
    <property type="nucleotide sequence ID" value="NZ_FOUQ01000013.1"/>
</dbReference>
<dbReference type="HAMAP" id="MF_01855">
    <property type="entry name" value="FBPase_class1"/>
    <property type="match status" value="1"/>
</dbReference>
<feature type="domain" description="Fructose-1-6-bisphosphatase class I N-terminal" evidence="14">
    <location>
        <begin position="6"/>
        <end position="193"/>
    </location>
</feature>
<dbReference type="GO" id="GO:0042132">
    <property type="term" value="F:fructose 1,6-bisphosphate 1-phosphatase activity"/>
    <property type="evidence" value="ECO:0007669"/>
    <property type="project" value="UniProtKB-UniRule"/>
</dbReference>
<comment type="subunit">
    <text evidence="12">Homotetramer.</text>
</comment>
<gene>
    <name evidence="12" type="primary">fbp</name>
    <name evidence="16" type="ORF">CXZ10_10415</name>
</gene>
<keyword evidence="7 12" id="KW-0460">Magnesium</keyword>
<dbReference type="GO" id="GO:0006094">
    <property type="term" value="P:gluconeogenesis"/>
    <property type="evidence" value="ECO:0007669"/>
    <property type="project" value="UniProtKB-UniRule"/>
</dbReference>
<dbReference type="GO" id="GO:0006002">
    <property type="term" value="P:fructose 6-phosphate metabolic process"/>
    <property type="evidence" value="ECO:0007669"/>
    <property type="project" value="TreeGrafter"/>
</dbReference>
<keyword evidence="17" id="KW-1185">Reference proteome</keyword>
<comment type="caution">
    <text evidence="12">Lacks conserved residue(s) required for the propagation of feature annotation.</text>
</comment>
<dbReference type="GO" id="GO:0000287">
    <property type="term" value="F:magnesium ion binding"/>
    <property type="evidence" value="ECO:0007669"/>
    <property type="project" value="UniProtKB-UniRule"/>
</dbReference>
<evidence type="ECO:0000256" key="5">
    <source>
        <dbReference type="ARBA" id="ARBA00022723"/>
    </source>
</evidence>
<accession>A0A1I4VSP3</accession>
<dbReference type="Pfam" id="PF00316">
    <property type="entry name" value="FBPase"/>
    <property type="match status" value="1"/>
</dbReference>
<evidence type="ECO:0000256" key="13">
    <source>
        <dbReference type="RuleBase" id="RU000508"/>
    </source>
</evidence>
<dbReference type="OrthoDB" id="9806756at2"/>
<dbReference type="GO" id="GO:0005829">
    <property type="term" value="C:cytosol"/>
    <property type="evidence" value="ECO:0007669"/>
    <property type="project" value="TreeGrafter"/>
</dbReference>
<dbReference type="AlphaFoldDB" id="A0A1I4VSP3"/>
<keyword evidence="5 12" id="KW-0479">Metal-binding</keyword>
<dbReference type="PRINTS" id="PR00115">
    <property type="entry name" value="F16BPHPHTASE"/>
</dbReference>
<feature type="binding site" evidence="12">
    <location>
        <position position="112"/>
    </location>
    <ligand>
        <name>Mg(2+)</name>
        <dbReference type="ChEBI" id="CHEBI:18420"/>
        <label>1</label>
    </ligand>
</feature>
<feature type="binding site" evidence="12">
    <location>
        <position position="92"/>
    </location>
    <ligand>
        <name>Mg(2+)</name>
        <dbReference type="ChEBI" id="CHEBI:18420"/>
        <label>1</label>
    </ligand>
</feature>
<evidence type="ECO:0000259" key="15">
    <source>
        <dbReference type="Pfam" id="PF18913"/>
    </source>
</evidence>
<proteinExistence type="inferred from homology"/>
<feature type="binding site" evidence="12">
    <location>
        <position position="207"/>
    </location>
    <ligand>
        <name>substrate</name>
    </ligand>
</feature>
<dbReference type="PIRSF" id="PIRSF500210">
    <property type="entry name" value="FBPtase"/>
    <property type="match status" value="1"/>
</dbReference>
<comment type="caution">
    <text evidence="16">The sequence shown here is derived from an EMBL/GenBank/DDBJ whole genome shotgun (WGS) entry which is preliminary data.</text>
</comment>
<evidence type="ECO:0000256" key="3">
    <source>
        <dbReference type="ARBA" id="ARBA00013093"/>
    </source>
</evidence>
<evidence type="ECO:0000256" key="4">
    <source>
        <dbReference type="ARBA" id="ARBA00022490"/>
    </source>
</evidence>
<dbReference type="GO" id="GO:0006000">
    <property type="term" value="P:fructose metabolic process"/>
    <property type="evidence" value="ECO:0007669"/>
    <property type="project" value="TreeGrafter"/>
</dbReference>
<evidence type="ECO:0000256" key="6">
    <source>
        <dbReference type="ARBA" id="ARBA00022801"/>
    </source>
</evidence>
<dbReference type="InterPro" id="IPR028343">
    <property type="entry name" value="FBPtase"/>
</dbReference>
<sequence length="341" mass="37609">MTYRRITLPLFLVQEQRRLGGSGVFTALMTDICTTCKTISNEVNRGAMAGTMGYAGSRNVQGEEQKELDVLANDIFLYMTDQSGNWAGVASEELEDAYISRGSDGRYLLLFDPLDGSSNIGVNVAVGSIFSILRLPEGADPADERVYLQPGVRQVAAGYTIYGASTMLVLTSGQGVNGFTLDRNIGVFVLTHPNMQIPEDTGEYAINASRERHWPAPIHRYVRECVAGLDGPRGRSFNTRWIASMVAEVHRILMRGGVFMYPVDRDNAPRGGHLRLLYEANPMAFIVEQAGGRAISGHERILDIVPERLHQRTGVILGSRNEVERIGRYYAEAEPEKLPVA</sequence>
<keyword evidence="6 12" id="KW-0378">Hydrolase</keyword>
<evidence type="ECO:0000256" key="9">
    <source>
        <dbReference type="ARBA" id="ARBA00024331"/>
    </source>
</evidence>
<comment type="similarity">
    <text evidence="2 12 13">Belongs to the FBPase class 1 family.</text>
</comment>
<feature type="domain" description="Fructose-1-6-bisphosphatase class 1 C-terminal" evidence="15">
    <location>
        <begin position="197"/>
        <end position="330"/>
    </location>
</feature>
<dbReference type="PIRSF" id="PIRSF000904">
    <property type="entry name" value="FBPtase_SBPase"/>
    <property type="match status" value="1"/>
</dbReference>
<evidence type="ECO:0000256" key="12">
    <source>
        <dbReference type="HAMAP-Rule" id="MF_01855"/>
    </source>
</evidence>
<dbReference type="InterPro" id="IPR044015">
    <property type="entry name" value="FBPase_C_dom"/>
</dbReference>
<dbReference type="InterPro" id="IPR033391">
    <property type="entry name" value="FBPase_N"/>
</dbReference>
<dbReference type="PANTHER" id="PTHR11556">
    <property type="entry name" value="FRUCTOSE-1,6-BISPHOSPHATASE-RELATED"/>
    <property type="match status" value="1"/>
</dbReference>
<reference evidence="16 17" key="1">
    <citation type="submission" date="2017-12" db="EMBL/GenBank/DDBJ databases">
        <title>Anaerobic carbon monoxide metabolism by Pleomorphomonas carboxyditropha sp. nov., a new mesophilic hydrogenogenic carboxidotroph.</title>
        <authorList>
            <person name="Esquivel-Elizondo S."/>
            <person name="Krajmalnik-Brown R."/>
        </authorList>
    </citation>
    <scope>NUCLEOTIDE SEQUENCE [LARGE SCALE GENOMIC DNA]</scope>
    <source>
        <strain evidence="16 17">R5-392</strain>
    </source>
</reference>
<feature type="binding site" evidence="12">
    <location>
        <position position="279"/>
    </location>
    <ligand>
        <name>Mg(2+)</name>
        <dbReference type="ChEBI" id="CHEBI:18420"/>
        <label>2</label>
    </ligand>
</feature>
<dbReference type="FunFam" id="3.40.190.80:FF:000011">
    <property type="entry name" value="Fructose-1,6-bisphosphatase class 1"/>
    <property type="match status" value="1"/>
</dbReference>
<keyword evidence="8 12" id="KW-0119">Carbohydrate metabolism</keyword>
<dbReference type="GO" id="GO:0005986">
    <property type="term" value="P:sucrose biosynthetic process"/>
    <property type="evidence" value="ECO:0007669"/>
    <property type="project" value="TreeGrafter"/>
</dbReference>
<evidence type="ECO:0000256" key="10">
    <source>
        <dbReference type="ARBA" id="ARBA00072069"/>
    </source>
</evidence>
<evidence type="ECO:0000256" key="1">
    <source>
        <dbReference type="ARBA" id="ARBA00001273"/>
    </source>
</evidence>
<evidence type="ECO:0000259" key="14">
    <source>
        <dbReference type="Pfam" id="PF00316"/>
    </source>
</evidence>
<dbReference type="Gene3D" id="3.40.190.80">
    <property type="match status" value="1"/>
</dbReference>
<organism evidence="16 17">
    <name type="scientific">Pleomorphomonas diazotrophica</name>
    <dbReference type="NCBI Taxonomy" id="1166257"/>
    <lineage>
        <taxon>Bacteria</taxon>
        <taxon>Pseudomonadati</taxon>
        <taxon>Pseudomonadota</taxon>
        <taxon>Alphaproteobacteria</taxon>
        <taxon>Hyphomicrobiales</taxon>
        <taxon>Pleomorphomonadaceae</taxon>
        <taxon>Pleomorphomonas</taxon>
    </lineage>
</organism>
<name>A0A1I4VSP3_9HYPH</name>
<evidence type="ECO:0000256" key="11">
    <source>
        <dbReference type="ARBA" id="ARBA00081210"/>
    </source>
</evidence>
<dbReference type="InterPro" id="IPR000146">
    <property type="entry name" value="FBPase_class-1"/>
</dbReference>
<dbReference type="SUPFAM" id="SSF56655">
    <property type="entry name" value="Carbohydrate phosphatase"/>
    <property type="match status" value="1"/>
</dbReference>
<evidence type="ECO:0000313" key="16">
    <source>
        <dbReference type="EMBL" id="PKR89323.1"/>
    </source>
</evidence>
<feature type="binding site" evidence="12">
    <location>
        <begin position="115"/>
        <end position="118"/>
    </location>
    <ligand>
        <name>substrate</name>
    </ligand>
</feature>
<comment type="subcellular location">
    <subcellularLocation>
        <location evidence="12">Cytoplasm</location>
    </subcellularLocation>
</comment>
<dbReference type="Proteomes" id="UP000233491">
    <property type="component" value="Unassembled WGS sequence"/>
</dbReference>
<evidence type="ECO:0000313" key="17">
    <source>
        <dbReference type="Proteomes" id="UP000233491"/>
    </source>
</evidence>
<dbReference type="EC" id="3.1.3.11" evidence="3 12"/>
<evidence type="ECO:0000256" key="8">
    <source>
        <dbReference type="ARBA" id="ARBA00023277"/>
    </source>
</evidence>
<dbReference type="PANTHER" id="PTHR11556:SF35">
    <property type="entry name" value="SEDOHEPTULOSE-1,7-BISPHOSPHATASE, CHLOROPLASTIC"/>
    <property type="match status" value="1"/>
</dbReference>
<dbReference type="EMBL" id="PJNW01000006">
    <property type="protein sequence ID" value="PKR89323.1"/>
    <property type="molecule type" value="Genomic_DNA"/>
</dbReference>